<dbReference type="Pfam" id="PF08929">
    <property type="entry name" value="PoNi_C"/>
    <property type="match status" value="1"/>
</dbReference>
<dbReference type="RefSeq" id="WP_054823046.1">
    <property type="nucleotide sequence ID" value="NZ_CAKMTQ010000049.1"/>
</dbReference>
<gene>
    <name evidence="4" type="ORF">APZ19_15450</name>
    <name evidence="3" type="ORF">THF1D04_530003</name>
</gene>
<evidence type="ECO:0000259" key="2">
    <source>
        <dbReference type="Pfam" id="PF08929"/>
    </source>
</evidence>
<sequence>MNLTEHNFTKKRRDPLLTLDTYTELQENLEDFYQDEDFHQIKNAVSEELDRRSGISWMLALNRYENAILCYSGGLSIKEVNALTELALKNLEKHKHDFPDQKFLFWEPDSFQFLLWCLSFVALTGKTEYLSTITRMYGTSPEVSGEACMAQLFRLFNVHGIPDNTEEALVFPDSYQHLYNAIKTGPLEPSKKEREESVKTYLRGWYKGMKDCYWHNRHKARFPTFFGYWALEAAMITLLFDLDDTGYNHLPYYPKDWVAEARKQGFDKLILKDNLSPIQVAFPETMCPMAGEWQSNLSSEVLSLKEGEIMPGPLQDENETSYFWVLQEA</sequence>
<feature type="domain" description="PoNi C-terminal" evidence="2">
    <location>
        <begin position="163"/>
        <end position="256"/>
    </location>
</feature>
<reference evidence="4" key="2">
    <citation type="submission" date="2019-11" db="EMBL/GenBank/DDBJ databases">
        <title>Complete genome sequence of Vibrio owensii SH-14 isolated from shrimp with acute hepatopancreatic necrosis diease.</title>
        <authorList>
            <person name="Liang X."/>
            <person name="Wang Y."/>
        </authorList>
    </citation>
    <scope>NUCLEOTIDE SEQUENCE</scope>
    <source>
        <strain evidence="4">SH14</strain>
    </source>
</reference>
<dbReference type="AlphaFoldDB" id="A0AAP9GE81"/>
<evidence type="ECO:0000259" key="1">
    <source>
        <dbReference type="Pfam" id="PF08928"/>
    </source>
</evidence>
<evidence type="ECO:0000313" key="5">
    <source>
        <dbReference type="Proteomes" id="UP000390336"/>
    </source>
</evidence>
<dbReference type="Proteomes" id="UP001295420">
    <property type="component" value="Unassembled WGS sequence"/>
</dbReference>
<dbReference type="InterPro" id="IPR015025">
    <property type="entry name" value="PoNi_C"/>
</dbReference>
<dbReference type="InterPro" id="IPR015024">
    <property type="entry name" value="PoNi_N"/>
</dbReference>
<dbReference type="EMBL" id="CP045859">
    <property type="protein sequence ID" value="QGH48407.1"/>
    <property type="molecule type" value="Genomic_DNA"/>
</dbReference>
<organism evidence="4 5">
    <name type="scientific">Vibrio owensii</name>
    <dbReference type="NCBI Taxonomy" id="696485"/>
    <lineage>
        <taxon>Bacteria</taxon>
        <taxon>Pseudomonadati</taxon>
        <taxon>Pseudomonadota</taxon>
        <taxon>Gammaproteobacteria</taxon>
        <taxon>Vibrionales</taxon>
        <taxon>Vibrionaceae</taxon>
        <taxon>Vibrio</taxon>
    </lineage>
</organism>
<dbReference type="Pfam" id="PF08928">
    <property type="entry name" value="PoNi_N"/>
    <property type="match status" value="1"/>
</dbReference>
<dbReference type="EMBL" id="CAKMTQ010000049">
    <property type="protein sequence ID" value="CAH1539195.1"/>
    <property type="molecule type" value="Genomic_DNA"/>
</dbReference>
<accession>A0AAP9GE81</accession>
<reference evidence="3" key="3">
    <citation type="submission" date="2022-01" db="EMBL/GenBank/DDBJ databases">
        <authorList>
            <person name="Lagorce A."/>
        </authorList>
    </citation>
    <scope>NUCLEOTIDE SEQUENCE</scope>
    <source>
        <strain evidence="3">Th15_F1_D04</strain>
    </source>
</reference>
<evidence type="ECO:0000313" key="4">
    <source>
        <dbReference type="EMBL" id="QGH48407.1"/>
    </source>
</evidence>
<dbReference type="Proteomes" id="UP000390336">
    <property type="component" value="Chromosome 1"/>
</dbReference>
<feature type="domain" description="PoNi N-terminal" evidence="1">
    <location>
        <begin position="13"/>
        <end position="126"/>
    </location>
</feature>
<evidence type="ECO:0000313" key="3">
    <source>
        <dbReference type="EMBL" id="CAH1539195.1"/>
    </source>
</evidence>
<reference evidence="4 5" key="1">
    <citation type="journal article" date="2015" name="Genome Announc.">
        <title>Draft Genome Sequence of Vibrio owensii Strain SH-14, Which Causes Shrimp Acute Hepatopancreatic Necrosis Disease.</title>
        <authorList>
            <person name="Liu L."/>
            <person name="Xiao J."/>
            <person name="Xia X."/>
            <person name="Pan Y."/>
            <person name="Yan S."/>
            <person name="Wang Y."/>
        </authorList>
    </citation>
    <scope>NUCLEOTIDE SEQUENCE [LARGE SCALE GENOMIC DNA]</scope>
    <source>
        <strain evidence="4 5">SH14</strain>
    </source>
</reference>
<dbReference type="SUPFAM" id="SSF140731">
    <property type="entry name" value="PA2201 C-terminal domain-like"/>
    <property type="match status" value="1"/>
</dbReference>
<name>A0AAP9GE81_9VIBR</name>
<protein>
    <submittedName>
        <fullName evidence="4">DUF1911 domain-containing protein</fullName>
    </submittedName>
</protein>
<dbReference type="Gene3D" id="1.10.3920.10">
    <property type="entry name" value="PA2201 C-terminal domain-like"/>
    <property type="match status" value="1"/>
</dbReference>
<dbReference type="InterPro" id="IPR028983">
    <property type="entry name" value="PA2201-like_C"/>
</dbReference>
<proteinExistence type="predicted"/>